<protein>
    <submittedName>
        <fullName evidence="1">Uncharacterized protein</fullName>
    </submittedName>
</protein>
<sequence length="155" mass="17654">MPLLDQLPGQTAYADRIEVIERFPTPFLFLFWQITESRAAHACISAARRLPNASCDRISGPSFTTRDLAVGTVTQSPSKRILQTVFRDPPFRRRDKERKSMLRPVACRAACIEHRRPGILPHVEPHVERLAEFLRVLTGPLEFEGREKPYFGEAG</sequence>
<keyword evidence="2" id="KW-1185">Reference proteome</keyword>
<accession>A0ABR1RLU8</accession>
<dbReference type="EMBL" id="JAQQWI010000012">
    <property type="protein sequence ID" value="KAK8015941.1"/>
    <property type="molecule type" value="Genomic_DNA"/>
</dbReference>
<evidence type="ECO:0000313" key="1">
    <source>
        <dbReference type="EMBL" id="KAK8015941.1"/>
    </source>
</evidence>
<dbReference type="Proteomes" id="UP001396898">
    <property type="component" value="Unassembled WGS sequence"/>
</dbReference>
<proteinExistence type="predicted"/>
<organism evidence="1 2">
    <name type="scientific">Apiospora marii</name>
    <dbReference type="NCBI Taxonomy" id="335849"/>
    <lineage>
        <taxon>Eukaryota</taxon>
        <taxon>Fungi</taxon>
        <taxon>Dikarya</taxon>
        <taxon>Ascomycota</taxon>
        <taxon>Pezizomycotina</taxon>
        <taxon>Sordariomycetes</taxon>
        <taxon>Xylariomycetidae</taxon>
        <taxon>Amphisphaeriales</taxon>
        <taxon>Apiosporaceae</taxon>
        <taxon>Apiospora</taxon>
    </lineage>
</organism>
<reference evidence="1 2" key="1">
    <citation type="submission" date="2023-01" db="EMBL/GenBank/DDBJ databases">
        <title>Analysis of 21 Apiospora genomes using comparative genomics revels a genus with tremendous synthesis potential of carbohydrate active enzymes and secondary metabolites.</title>
        <authorList>
            <person name="Sorensen T."/>
        </authorList>
    </citation>
    <scope>NUCLEOTIDE SEQUENCE [LARGE SCALE GENOMIC DNA]</scope>
    <source>
        <strain evidence="1 2">CBS 20057</strain>
    </source>
</reference>
<name>A0ABR1RLU8_9PEZI</name>
<evidence type="ECO:0000313" key="2">
    <source>
        <dbReference type="Proteomes" id="UP001396898"/>
    </source>
</evidence>
<comment type="caution">
    <text evidence="1">The sequence shown here is derived from an EMBL/GenBank/DDBJ whole genome shotgun (WGS) entry which is preliminary data.</text>
</comment>
<gene>
    <name evidence="1" type="ORF">PG991_008829</name>
</gene>